<dbReference type="HOGENOM" id="CLU_175643_0_0_7"/>
<dbReference type="eggNOG" id="ENOG503000V">
    <property type="taxonomic scope" value="Bacteria"/>
</dbReference>
<dbReference type="PATRIC" id="fig|760154.4.peg.2368"/>
<reference evidence="1 2" key="1">
    <citation type="submission" date="2012-06" db="EMBL/GenBank/DDBJ databases">
        <title>Complete sequence of Sulfurospirillum barnesii SES-3.</title>
        <authorList>
            <consortium name="US DOE Joint Genome Institute"/>
            <person name="Lucas S."/>
            <person name="Han J."/>
            <person name="Lapidus A."/>
            <person name="Cheng J.-F."/>
            <person name="Goodwin L."/>
            <person name="Pitluck S."/>
            <person name="Peters L."/>
            <person name="Ovchinnikova G."/>
            <person name="Lu M."/>
            <person name="Detter J.C."/>
            <person name="Han C."/>
            <person name="Tapia R."/>
            <person name="Land M."/>
            <person name="Hauser L."/>
            <person name="Kyrpides N."/>
            <person name="Ivanova N."/>
            <person name="Pagani I."/>
            <person name="Stolz J."/>
            <person name="Arkin A."/>
            <person name="Dehal P."/>
            <person name="Oremland R."/>
            <person name="Saltikov C."/>
            <person name="Basu P."/>
            <person name="Hollibaugh J."/>
            <person name="Newman D."/>
            <person name="Stolyar S."/>
            <person name="Hazen T."/>
            <person name="Woyke T."/>
        </authorList>
    </citation>
    <scope>NUCLEOTIDE SEQUENCE [LARGE SCALE GENOMIC DNA]</scope>
    <source>
        <strain evidence="2">ATCC 700032 / DSM 10660 / SES-3</strain>
    </source>
</reference>
<dbReference type="EMBL" id="CP003333">
    <property type="protein sequence ID" value="AFL69641.1"/>
    <property type="molecule type" value="Genomic_DNA"/>
</dbReference>
<dbReference type="AlphaFoldDB" id="I3Y0B7"/>
<dbReference type="STRING" id="760154.Sulba_2373"/>
<protein>
    <submittedName>
        <fullName evidence="1">Uncharacterized protein</fullName>
    </submittedName>
</protein>
<keyword evidence="2" id="KW-1185">Reference proteome</keyword>
<dbReference type="KEGG" id="sba:Sulba_2373"/>
<evidence type="ECO:0000313" key="1">
    <source>
        <dbReference type="EMBL" id="AFL69641.1"/>
    </source>
</evidence>
<evidence type="ECO:0000313" key="2">
    <source>
        <dbReference type="Proteomes" id="UP000006176"/>
    </source>
</evidence>
<accession>I3Y0B7</accession>
<name>I3Y0B7_SULBS</name>
<dbReference type="OrthoDB" id="8527335at2"/>
<dbReference type="RefSeq" id="WP_014770504.1">
    <property type="nucleotide sequence ID" value="NC_018002.1"/>
</dbReference>
<gene>
    <name evidence="1" type="ordered locus">Sulba_2373</name>
</gene>
<dbReference type="Proteomes" id="UP000006176">
    <property type="component" value="Chromosome"/>
</dbReference>
<sequence>MTRSMLFLVTFFVSVGVCLAAQFVYLYATRTLSPKVLEKKTRFIAHVGLPDMSLVGEARYVRHRSLSDIFSIFGESPELLEYFPSTFVYHYAPYVSTSSGSVEP</sequence>
<organism evidence="1 2">
    <name type="scientific">Sulfurospirillum barnesii (strain ATCC 700032 / DSM 10660 / SES-3)</name>
    <dbReference type="NCBI Taxonomy" id="760154"/>
    <lineage>
        <taxon>Bacteria</taxon>
        <taxon>Pseudomonadati</taxon>
        <taxon>Campylobacterota</taxon>
        <taxon>Epsilonproteobacteria</taxon>
        <taxon>Campylobacterales</taxon>
        <taxon>Sulfurospirillaceae</taxon>
        <taxon>Sulfurospirillum</taxon>
    </lineage>
</organism>
<proteinExistence type="predicted"/>